<dbReference type="EMBL" id="VIBQ01000017">
    <property type="protein sequence ID" value="KAB8360833.1"/>
    <property type="molecule type" value="Genomic_DNA"/>
</dbReference>
<feature type="compositionally biased region" description="Polar residues" evidence="1">
    <location>
        <begin position="398"/>
        <end position="410"/>
    </location>
</feature>
<reference evidence="3 4" key="1">
    <citation type="submission" date="2019-06" db="EMBL/GenBank/DDBJ databases">
        <title>A chromosomal-level reference genome of Carpinus fangiana (Coryloideae, Betulaceae).</title>
        <authorList>
            <person name="Yang X."/>
            <person name="Wang Z."/>
            <person name="Zhang L."/>
            <person name="Hao G."/>
            <person name="Liu J."/>
            <person name="Yang Y."/>
        </authorList>
    </citation>
    <scope>NUCLEOTIDE SEQUENCE [LARGE SCALE GENOMIC DNA]</scope>
    <source>
        <strain evidence="3">Cfa_2016G</strain>
        <tissue evidence="3">Leaf</tissue>
    </source>
</reference>
<protein>
    <recommendedName>
        <fullName evidence="2">Zn(2)-C6 fungal-type domain-containing protein</fullName>
    </recommendedName>
</protein>
<dbReference type="AlphaFoldDB" id="A0A5N6KZ43"/>
<comment type="caution">
    <text evidence="3">The sequence shown here is derived from an EMBL/GenBank/DDBJ whole genome shotgun (WGS) entry which is preliminary data.</text>
</comment>
<evidence type="ECO:0000313" key="3">
    <source>
        <dbReference type="EMBL" id="KAB8360833.1"/>
    </source>
</evidence>
<sequence length="641" mass="70065">MDVSRILHKESTPKLGGTGMSGETHRAAHSYPTRRGSITDPPPLYISSMAPHTVPQHIQTELEPNHIVSSARPLRGAPKQVSFQLLDSRRASLRVNVKQSEATERIVNMLKNHFGAYHTDEVSFQDDHGAPIIAHYDNWPHDGTVHVRLTQRAEPMTSDPLADYQEGSPVKPMLGAPFQMSPPLPQAHRPGSRSDIMRSTSPATSIRNTILKSHSNPMGLSILTDLHREHDQNGAHSDSDAASITSSRRARSDHLANAEISTENIVGGTRRIPSSAKFESNELPLFKPPQVPMTGSISSASPQRRITNAFGASPLPPHSFHNPQQYLLSPRSLESQPSHFGQHAMSGSRETRSSMRVPASRLSGGSNSAILPTPAPTIGSMISDEDVAYQLMRLGDPSNFSRGRTSTSTMADDALSGKAELASSVEYSDEEDAVTEQDLQYPTHHQNKKRRLVNGAVGDENVLESSADEFTSHSKEYRQSKSSSSRHTSVSHQKKKLASSVDKSRSKATSTSSIPRSLPPASRKASMSSVDQQGSLLGDDEEDLSSKPRCQRCRKSKKGCDRQRPCQRCKDAGIGADGCVSEDEGNGRKGRFGRHMGVAIKKNDVVSPSSAVEHTHHHTYQHGLPQQSEKVGIDKNKKRKR</sequence>
<dbReference type="CDD" id="cd00067">
    <property type="entry name" value="GAL4"/>
    <property type="match status" value="1"/>
</dbReference>
<keyword evidence="4" id="KW-1185">Reference proteome</keyword>
<feature type="compositionally biased region" description="Low complexity" evidence="1">
    <location>
        <begin position="480"/>
        <end position="491"/>
    </location>
</feature>
<evidence type="ECO:0000313" key="4">
    <source>
        <dbReference type="Proteomes" id="UP000327013"/>
    </source>
</evidence>
<dbReference type="OrthoDB" id="4150467at2759"/>
<feature type="compositionally biased region" description="Basic and acidic residues" evidence="1">
    <location>
        <begin position="1"/>
        <end position="12"/>
    </location>
</feature>
<feature type="region of interest" description="Disordered" evidence="1">
    <location>
        <begin position="396"/>
        <end position="565"/>
    </location>
</feature>
<feature type="region of interest" description="Disordered" evidence="1">
    <location>
        <begin position="279"/>
        <end position="300"/>
    </location>
</feature>
<dbReference type="Proteomes" id="UP000327013">
    <property type="component" value="Unassembled WGS sequence"/>
</dbReference>
<organism evidence="3 4">
    <name type="scientific">Carpinus fangiana</name>
    <dbReference type="NCBI Taxonomy" id="176857"/>
    <lineage>
        <taxon>Eukaryota</taxon>
        <taxon>Viridiplantae</taxon>
        <taxon>Streptophyta</taxon>
        <taxon>Embryophyta</taxon>
        <taxon>Tracheophyta</taxon>
        <taxon>Spermatophyta</taxon>
        <taxon>Magnoliopsida</taxon>
        <taxon>eudicotyledons</taxon>
        <taxon>Gunneridae</taxon>
        <taxon>Pentapetalae</taxon>
        <taxon>rosids</taxon>
        <taxon>fabids</taxon>
        <taxon>Fagales</taxon>
        <taxon>Betulaceae</taxon>
        <taxon>Carpinus</taxon>
    </lineage>
</organism>
<feature type="region of interest" description="Disordered" evidence="1">
    <location>
        <begin position="606"/>
        <end position="641"/>
    </location>
</feature>
<proteinExistence type="predicted"/>
<dbReference type="SMART" id="SM00066">
    <property type="entry name" value="GAL4"/>
    <property type="match status" value="1"/>
</dbReference>
<name>A0A5N6KZ43_9ROSI</name>
<accession>A0A5N6KZ43</accession>
<gene>
    <name evidence="3" type="ORF">FH972_024567</name>
</gene>
<feature type="compositionally biased region" description="Basic and acidic residues" evidence="1">
    <location>
        <begin position="470"/>
        <end position="479"/>
    </location>
</feature>
<feature type="region of interest" description="Disordered" evidence="1">
    <location>
        <begin position="231"/>
        <end position="254"/>
    </location>
</feature>
<dbReference type="GO" id="GO:0000981">
    <property type="term" value="F:DNA-binding transcription factor activity, RNA polymerase II-specific"/>
    <property type="evidence" value="ECO:0007669"/>
    <property type="project" value="InterPro"/>
</dbReference>
<dbReference type="PROSITE" id="PS50048">
    <property type="entry name" value="ZN2_CY6_FUNGAL_2"/>
    <property type="match status" value="1"/>
</dbReference>
<evidence type="ECO:0000256" key="1">
    <source>
        <dbReference type="SAM" id="MobiDB-lite"/>
    </source>
</evidence>
<feature type="region of interest" description="Disordered" evidence="1">
    <location>
        <begin position="1"/>
        <end position="42"/>
    </location>
</feature>
<feature type="region of interest" description="Disordered" evidence="1">
    <location>
        <begin position="334"/>
        <end position="377"/>
    </location>
</feature>
<dbReference type="GO" id="GO:0008270">
    <property type="term" value="F:zinc ion binding"/>
    <property type="evidence" value="ECO:0007669"/>
    <property type="project" value="InterPro"/>
</dbReference>
<feature type="domain" description="Zn(2)-C6 fungal-type" evidence="2">
    <location>
        <begin position="549"/>
        <end position="581"/>
    </location>
</feature>
<dbReference type="InterPro" id="IPR001138">
    <property type="entry name" value="Zn2Cys6_DnaBD"/>
</dbReference>
<feature type="compositionally biased region" description="Polar residues" evidence="1">
    <location>
        <begin position="525"/>
        <end position="535"/>
    </location>
</feature>
<evidence type="ECO:0000259" key="2">
    <source>
        <dbReference type="PROSITE" id="PS50048"/>
    </source>
</evidence>